<dbReference type="PROSITE" id="PS51257">
    <property type="entry name" value="PROKAR_LIPOPROTEIN"/>
    <property type="match status" value="1"/>
</dbReference>
<feature type="domain" description="Serine aminopeptidase S33" evidence="2">
    <location>
        <begin position="59"/>
        <end position="292"/>
    </location>
</feature>
<dbReference type="InterPro" id="IPR029058">
    <property type="entry name" value="AB_hydrolase_fold"/>
</dbReference>
<comment type="caution">
    <text evidence="3">The sequence shown here is derived from an EMBL/GenBank/DDBJ whole genome shotgun (WGS) entry which is preliminary data.</text>
</comment>
<keyword evidence="4" id="KW-1185">Reference proteome</keyword>
<name>A0A845M735_9PROT</name>
<sequence length="325" mass="35304">MNSVIRLAAAIWLGALVVACAPVVQEAGEQNIAAELNGDHLKSPDGETLPVKVWPAEGDPAAILIAVHGFNDYSNSYAFPASWWMGQGITTIAYDQRGFGRALNFGIWPGQELLIRDLATMVREVRGKYPGKPIYLIGESMGGAVVITAVTSDGFPKVDGIILSAPAVWGWQSLNPFYQAVLWTAAHTFPSVKLTGRGLGIQASDNISMLRNLGADPLFIKETRIDSVYGLVGLMDAAYDAAKDIRLPILMLYGANDQLVPKDPVEKVAAELPPGADIVLYENGWHMLLRDLQGPVVWRDIADWIKTRQIPSGNKIASLPLFKEE</sequence>
<dbReference type="GO" id="GO:0016787">
    <property type="term" value="F:hydrolase activity"/>
    <property type="evidence" value="ECO:0007669"/>
    <property type="project" value="UniProtKB-KW"/>
</dbReference>
<accession>A0A845M735</accession>
<evidence type="ECO:0000313" key="4">
    <source>
        <dbReference type="Proteomes" id="UP000445696"/>
    </source>
</evidence>
<dbReference type="RefSeq" id="WP_161337231.1">
    <property type="nucleotide sequence ID" value="NZ_JBHSDG010000002.1"/>
</dbReference>
<dbReference type="Gene3D" id="3.40.50.1820">
    <property type="entry name" value="alpha/beta hydrolase"/>
    <property type="match status" value="1"/>
</dbReference>
<proteinExistence type="predicted"/>
<dbReference type="EMBL" id="WTVA01000001">
    <property type="protein sequence ID" value="MZR20808.1"/>
    <property type="molecule type" value="Genomic_DNA"/>
</dbReference>
<keyword evidence="3" id="KW-0378">Hydrolase</keyword>
<dbReference type="AlphaFoldDB" id="A0A845M735"/>
<feature type="signal peptide" evidence="1">
    <location>
        <begin position="1"/>
        <end position="21"/>
    </location>
</feature>
<dbReference type="InterPro" id="IPR051044">
    <property type="entry name" value="MAG_DAG_Lipase"/>
</dbReference>
<organism evidence="3 4">
    <name type="scientific">Sneathiella chungangensis</name>
    <dbReference type="NCBI Taxonomy" id="1418234"/>
    <lineage>
        <taxon>Bacteria</taxon>
        <taxon>Pseudomonadati</taxon>
        <taxon>Pseudomonadota</taxon>
        <taxon>Alphaproteobacteria</taxon>
        <taxon>Sneathiellales</taxon>
        <taxon>Sneathiellaceae</taxon>
        <taxon>Sneathiella</taxon>
    </lineage>
</organism>
<dbReference type="Proteomes" id="UP000445696">
    <property type="component" value="Unassembled WGS sequence"/>
</dbReference>
<dbReference type="PRINTS" id="PR00111">
    <property type="entry name" value="ABHYDROLASE"/>
</dbReference>
<keyword evidence="1" id="KW-0732">Signal</keyword>
<dbReference type="InterPro" id="IPR022742">
    <property type="entry name" value="Hydrolase_4"/>
</dbReference>
<reference evidence="3 4" key="1">
    <citation type="journal article" date="2014" name="Int. J. Syst. Evol. Microbiol.">
        <title>Sneathiella chungangensis sp. nov., isolated from a marine sand, and emended description of the genus Sneathiella.</title>
        <authorList>
            <person name="Siamphan C."/>
            <person name="Kim H."/>
            <person name="Lee J.S."/>
            <person name="Kim W."/>
        </authorList>
    </citation>
    <scope>NUCLEOTIDE SEQUENCE [LARGE SCALE GENOMIC DNA]</scope>
    <source>
        <strain evidence="3 4">KCTC 32476</strain>
    </source>
</reference>
<feature type="chain" id="PRO_5033029423" evidence="1">
    <location>
        <begin position="22"/>
        <end position="325"/>
    </location>
</feature>
<evidence type="ECO:0000313" key="3">
    <source>
        <dbReference type="EMBL" id="MZR20808.1"/>
    </source>
</evidence>
<gene>
    <name evidence="3" type="ORF">GQF03_00510</name>
</gene>
<dbReference type="Pfam" id="PF12146">
    <property type="entry name" value="Hydrolase_4"/>
    <property type="match status" value="1"/>
</dbReference>
<evidence type="ECO:0000256" key="1">
    <source>
        <dbReference type="SAM" id="SignalP"/>
    </source>
</evidence>
<dbReference type="InterPro" id="IPR000073">
    <property type="entry name" value="AB_hydrolase_1"/>
</dbReference>
<protein>
    <submittedName>
        <fullName evidence="3">Alpha/beta fold hydrolase</fullName>
    </submittedName>
</protein>
<dbReference type="SUPFAM" id="SSF53474">
    <property type="entry name" value="alpha/beta-Hydrolases"/>
    <property type="match status" value="1"/>
</dbReference>
<dbReference type="OrthoDB" id="9806902at2"/>
<dbReference type="PANTHER" id="PTHR11614">
    <property type="entry name" value="PHOSPHOLIPASE-RELATED"/>
    <property type="match status" value="1"/>
</dbReference>
<evidence type="ECO:0000259" key="2">
    <source>
        <dbReference type="Pfam" id="PF12146"/>
    </source>
</evidence>